<evidence type="ECO:0000256" key="2">
    <source>
        <dbReference type="ARBA" id="ARBA00023043"/>
    </source>
</evidence>
<evidence type="ECO:0000256" key="3">
    <source>
        <dbReference type="PROSITE-ProRule" id="PRU00023"/>
    </source>
</evidence>
<dbReference type="InterPro" id="IPR036770">
    <property type="entry name" value="Ankyrin_rpt-contain_sf"/>
</dbReference>
<name>A0ABS5ZHZ1_9GAMM</name>
<dbReference type="PANTHER" id="PTHR46680">
    <property type="entry name" value="NF-KAPPA-B INHIBITOR ALPHA"/>
    <property type="match status" value="1"/>
</dbReference>
<keyword evidence="2 3" id="KW-0040">ANK repeat</keyword>
<proteinExistence type="predicted"/>
<dbReference type="PROSITE" id="PS50297">
    <property type="entry name" value="ANK_REP_REGION"/>
    <property type="match status" value="3"/>
</dbReference>
<evidence type="ECO:0000313" key="5">
    <source>
        <dbReference type="Proteomes" id="UP000690515"/>
    </source>
</evidence>
<reference evidence="4 5" key="1">
    <citation type="submission" date="2021-04" db="EMBL/GenBank/DDBJ databases">
        <authorList>
            <person name="Pira H."/>
            <person name="Risdian C."/>
            <person name="Wink J."/>
        </authorList>
    </citation>
    <scope>NUCLEOTIDE SEQUENCE [LARGE SCALE GENOMIC DNA]</scope>
    <source>
        <strain evidence="4 5">WH53</strain>
    </source>
</reference>
<feature type="repeat" description="ANK" evidence="3">
    <location>
        <begin position="127"/>
        <end position="159"/>
    </location>
</feature>
<gene>
    <name evidence="4" type="ORF">KCG35_21590</name>
</gene>
<evidence type="ECO:0000256" key="1">
    <source>
        <dbReference type="ARBA" id="ARBA00022737"/>
    </source>
</evidence>
<feature type="repeat" description="ANK" evidence="3">
    <location>
        <begin position="94"/>
        <end position="126"/>
    </location>
</feature>
<keyword evidence="5" id="KW-1185">Reference proteome</keyword>
<dbReference type="RefSeq" id="WP_215821942.1">
    <property type="nucleotide sequence ID" value="NZ_JAGSOY010000094.1"/>
</dbReference>
<keyword evidence="1" id="KW-0677">Repeat</keyword>
<feature type="repeat" description="ANK" evidence="3">
    <location>
        <begin position="61"/>
        <end position="93"/>
    </location>
</feature>
<dbReference type="SMART" id="SM00248">
    <property type="entry name" value="ANK"/>
    <property type="match status" value="3"/>
</dbReference>
<dbReference type="InterPro" id="IPR051070">
    <property type="entry name" value="NF-kappa-B_inhibitor"/>
</dbReference>
<evidence type="ECO:0000313" key="4">
    <source>
        <dbReference type="EMBL" id="MBU2713657.1"/>
    </source>
</evidence>
<dbReference type="SUPFAM" id="SSF48403">
    <property type="entry name" value="Ankyrin repeat"/>
    <property type="match status" value="1"/>
</dbReference>
<dbReference type="PROSITE" id="PS50088">
    <property type="entry name" value="ANK_REPEAT"/>
    <property type="match status" value="3"/>
</dbReference>
<dbReference type="Pfam" id="PF12796">
    <property type="entry name" value="Ank_2"/>
    <property type="match status" value="2"/>
</dbReference>
<dbReference type="InterPro" id="IPR002110">
    <property type="entry name" value="Ankyrin_rpt"/>
</dbReference>
<dbReference type="Proteomes" id="UP000690515">
    <property type="component" value="Unassembled WGS sequence"/>
</dbReference>
<accession>A0ABS5ZHZ1</accession>
<organism evidence="4 5">
    <name type="scientific">Zooshikella harenae</name>
    <dbReference type="NCBI Taxonomy" id="2827238"/>
    <lineage>
        <taxon>Bacteria</taxon>
        <taxon>Pseudomonadati</taxon>
        <taxon>Pseudomonadota</taxon>
        <taxon>Gammaproteobacteria</taxon>
        <taxon>Oceanospirillales</taxon>
        <taxon>Zooshikellaceae</taxon>
        <taxon>Zooshikella</taxon>
    </lineage>
</organism>
<dbReference type="EMBL" id="JAGSOY010000094">
    <property type="protein sequence ID" value="MBU2713657.1"/>
    <property type="molecule type" value="Genomic_DNA"/>
</dbReference>
<protein>
    <submittedName>
        <fullName evidence="4">Ankyrin repeat domain-containing protein</fullName>
    </submittedName>
</protein>
<comment type="caution">
    <text evidence="4">The sequence shown here is derived from an EMBL/GenBank/DDBJ whole genome shotgun (WGS) entry which is preliminary data.</text>
</comment>
<dbReference type="Gene3D" id="1.25.40.20">
    <property type="entry name" value="Ankyrin repeat-containing domain"/>
    <property type="match status" value="1"/>
</dbReference>
<dbReference type="PANTHER" id="PTHR46680:SF3">
    <property type="entry name" value="NF-KAPPA-B INHIBITOR CACTUS"/>
    <property type="match status" value="1"/>
</dbReference>
<sequence length="189" mass="21413">MIKKIIAVICFYPIVVYADSCMKPQDPWLELTIAIRQGNLPDISCFIKFVNINGYDSTDIKLNTPLHLAVKYNQINSVKHLVKLGADKESFNLFHETPLYFSVRKGRDDIAAYLILNGANIEAKDYSGASIVYLAVRRNNFSLVNLLLEKGARTNLQIETSNGKVDFLNYAKIVGDKKIIDLIMNKQKR</sequence>